<dbReference type="Gene3D" id="3.40.50.1820">
    <property type="entry name" value="alpha/beta hydrolase"/>
    <property type="match status" value="1"/>
</dbReference>
<feature type="domain" description="AB hydrolase-1" evidence="1">
    <location>
        <begin position="15"/>
        <end position="116"/>
    </location>
</feature>
<gene>
    <name evidence="2" type="ORF">CR203_22820</name>
</gene>
<dbReference type="GO" id="GO:0016787">
    <property type="term" value="F:hydrolase activity"/>
    <property type="evidence" value="ECO:0007669"/>
    <property type="project" value="UniProtKB-KW"/>
</dbReference>
<dbReference type="PANTHER" id="PTHR43689:SF8">
    <property type="entry name" value="ALPHA_BETA-HYDROLASES SUPERFAMILY PROTEIN"/>
    <property type="match status" value="1"/>
</dbReference>
<name>A0A3A9K5R6_9BACI</name>
<dbReference type="InterPro" id="IPR000073">
    <property type="entry name" value="AB_hydrolase_1"/>
</dbReference>
<dbReference type="PANTHER" id="PTHR43689">
    <property type="entry name" value="HYDROLASE"/>
    <property type="match status" value="1"/>
</dbReference>
<keyword evidence="3" id="KW-1185">Reference proteome</keyword>
<comment type="caution">
    <text evidence="2">The sequence shown here is derived from an EMBL/GenBank/DDBJ whole genome shotgun (WGS) entry which is preliminary data.</text>
</comment>
<protein>
    <submittedName>
        <fullName evidence="2">Beta-ketoadipate enol-lactone hydrolase</fullName>
    </submittedName>
</protein>
<dbReference type="SUPFAM" id="SSF53474">
    <property type="entry name" value="alpha/beta-Hydrolases"/>
    <property type="match status" value="1"/>
</dbReference>
<evidence type="ECO:0000259" key="1">
    <source>
        <dbReference type="Pfam" id="PF00561"/>
    </source>
</evidence>
<organism evidence="2 3">
    <name type="scientific">Salipaludibacillus neizhouensis</name>
    <dbReference type="NCBI Taxonomy" id="885475"/>
    <lineage>
        <taxon>Bacteria</taxon>
        <taxon>Bacillati</taxon>
        <taxon>Bacillota</taxon>
        <taxon>Bacilli</taxon>
        <taxon>Bacillales</taxon>
        <taxon>Bacillaceae</taxon>
    </lineage>
</organism>
<evidence type="ECO:0000313" key="3">
    <source>
        <dbReference type="Proteomes" id="UP000281498"/>
    </source>
</evidence>
<dbReference type="InterPro" id="IPR029058">
    <property type="entry name" value="AB_hydrolase_fold"/>
</dbReference>
<dbReference type="Pfam" id="PF00561">
    <property type="entry name" value="Abhydrolase_1"/>
    <property type="match status" value="1"/>
</dbReference>
<keyword evidence="2" id="KW-0378">Hydrolase</keyword>
<evidence type="ECO:0000313" key="2">
    <source>
        <dbReference type="EMBL" id="RKL65033.1"/>
    </source>
</evidence>
<dbReference type="AlphaFoldDB" id="A0A3A9K5R6"/>
<dbReference type="Proteomes" id="UP000281498">
    <property type="component" value="Unassembled WGS sequence"/>
</dbReference>
<accession>A0A3A9K5R6</accession>
<dbReference type="EMBL" id="PDOE01000024">
    <property type="protein sequence ID" value="RKL65033.1"/>
    <property type="molecule type" value="Genomic_DNA"/>
</dbReference>
<dbReference type="OrthoDB" id="9776853at2"/>
<dbReference type="RefSeq" id="WP_110935711.1">
    <property type="nucleotide sequence ID" value="NZ_KZ614146.1"/>
</dbReference>
<reference evidence="2 3" key="1">
    <citation type="submission" date="2017-10" db="EMBL/GenBank/DDBJ databases">
        <title>Bacillus sp. nov., a halophilic bacterium isolated from a Keqin Lake.</title>
        <authorList>
            <person name="Wang H."/>
        </authorList>
    </citation>
    <scope>NUCLEOTIDE SEQUENCE [LARGE SCALE GENOMIC DNA]</scope>
    <source>
        <strain evidence="2 3">KCTC 13187</strain>
    </source>
</reference>
<sequence>MLDYQFIENKGKECIVLLHGIGGGRNVFHKQMKKYRKEFSVLAITLPGHGNSPDIADYRLPFSFNIVSEEIFKTMDAIGLKKCHFVGISLGSVILHNILQLRPERVKSAILGGAVTKFNLFSKSLLFTGGLLKEVTPHMFIYRLFANIMMPKKNHAVSREFFIQEAKKMKRHNFIKWFDIARNVESTYVCVQEVSKNVPKLYISGEEDHLFIKRLQKDVKDDQSAHVHIIEDCGHVCNIENAEAFNTTSLTFMKKHGDGSLLHHDSPQYLPTAK</sequence>
<proteinExistence type="predicted"/>